<dbReference type="Gene3D" id="3.40.50.1010">
    <property type="entry name" value="5'-nuclease"/>
    <property type="match status" value="1"/>
</dbReference>
<accession>H8YZ61</accession>
<evidence type="ECO:0000313" key="3">
    <source>
        <dbReference type="Proteomes" id="UP000002964"/>
    </source>
</evidence>
<evidence type="ECO:0000313" key="2">
    <source>
        <dbReference type="EMBL" id="EIC21988.1"/>
    </source>
</evidence>
<dbReference type="PANTHER" id="PTHR42188:SF1">
    <property type="entry name" value="23S RRNA-SPECIFIC ENDONUCLEASE VAPC20"/>
    <property type="match status" value="1"/>
</dbReference>
<dbReference type="SUPFAM" id="SSF88723">
    <property type="entry name" value="PIN domain-like"/>
    <property type="match status" value="1"/>
</dbReference>
<dbReference type="InterPro" id="IPR039018">
    <property type="entry name" value="VapC20-like"/>
</dbReference>
<dbReference type="AlphaFoldDB" id="H8YZ61"/>
<name>H8YZ61_9GAMM</name>
<dbReference type="Pfam" id="PF01850">
    <property type="entry name" value="PIN"/>
    <property type="match status" value="1"/>
</dbReference>
<dbReference type="EMBL" id="JH603169">
    <property type="protein sequence ID" value="EIC21988.1"/>
    <property type="molecule type" value="Genomic_DNA"/>
</dbReference>
<reference evidence="2 3" key="2">
    <citation type="submission" date="2011-11" db="EMBL/GenBank/DDBJ databases">
        <authorList>
            <consortium name="US DOE Joint Genome Institute"/>
            <person name="Lucas S."/>
            <person name="Han J."/>
            <person name="Lapidus A."/>
            <person name="Cheng J.-F."/>
            <person name="Goodwin L."/>
            <person name="Pitluck S."/>
            <person name="Peters L."/>
            <person name="Ovchinnikova G."/>
            <person name="Zhang X."/>
            <person name="Detter J.C."/>
            <person name="Han C."/>
            <person name="Tapia R."/>
            <person name="Land M."/>
            <person name="Hauser L."/>
            <person name="Kyrpides N."/>
            <person name="Ivanova N."/>
            <person name="Pagani I."/>
            <person name="Vogl K."/>
            <person name="Liu Z."/>
            <person name="Overmann J."/>
            <person name="Frigaard N.-U."/>
            <person name="Bryant D."/>
            <person name="Woyke T."/>
        </authorList>
    </citation>
    <scope>NUCLEOTIDE SEQUENCE [LARGE SCALE GENOMIC DNA]</scope>
    <source>
        <strain evidence="2 3">970</strain>
    </source>
</reference>
<keyword evidence="3" id="KW-1185">Reference proteome</keyword>
<protein>
    <submittedName>
        <fullName evidence="2">Putative nucleic acid-binding protein</fullName>
    </submittedName>
</protein>
<dbReference type="STRING" id="631362.Thi970DRAFT_02225"/>
<dbReference type="InterPro" id="IPR029060">
    <property type="entry name" value="PIN-like_dom_sf"/>
</dbReference>
<reference evidence="3" key="1">
    <citation type="submission" date="2011-06" db="EMBL/GenBank/DDBJ databases">
        <authorList>
            <consortium name="US DOE Joint Genome Institute (JGI-PGF)"/>
            <person name="Lucas S."/>
            <person name="Han J."/>
            <person name="Lapidus A."/>
            <person name="Cheng J.-F."/>
            <person name="Goodwin L."/>
            <person name="Pitluck S."/>
            <person name="Peters L."/>
            <person name="Land M.L."/>
            <person name="Hauser L."/>
            <person name="Vogl K."/>
            <person name="Liu Z."/>
            <person name="Overmann J."/>
            <person name="Frigaard N.-U."/>
            <person name="Bryant D.A."/>
            <person name="Woyke T.J."/>
        </authorList>
    </citation>
    <scope>NUCLEOTIDE SEQUENCE [LARGE SCALE GENOMIC DNA]</scope>
    <source>
        <strain evidence="3">970</strain>
    </source>
</reference>
<feature type="domain" description="PIN" evidence="1">
    <location>
        <begin position="6"/>
        <end position="128"/>
    </location>
</feature>
<gene>
    <name evidence="2" type="ORF">Thi970DRAFT_02225</name>
</gene>
<dbReference type="HOGENOM" id="CLU_136715_1_1_6"/>
<dbReference type="RefSeq" id="WP_009148572.1">
    <property type="nucleotide sequence ID" value="NZ_CP121471.1"/>
</dbReference>
<proteinExistence type="predicted"/>
<evidence type="ECO:0000259" key="1">
    <source>
        <dbReference type="Pfam" id="PF01850"/>
    </source>
</evidence>
<dbReference type="eggNOG" id="COG2402">
    <property type="taxonomic scope" value="Bacteria"/>
</dbReference>
<dbReference type="Proteomes" id="UP000002964">
    <property type="component" value="Unassembled WGS sequence"/>
</dbReference>
<dbReference type="OrthoDB" id="164456at2"/>
<sequence length="134" mass="15000">MRKAVFVGTGYVIALVNEDDQHHAEALWLSDRYNDHPVVVTDAVLLEIGNALSRFARLAAVQIIQDFRDSAGVTVVSLTPELFDAGFALYQQHGDKQWGMVDCISFVVMRRLNLSTAFAFDQHFAQAGFCLPRR</sequence>
<dbReference type="PANTHER" id="PTHR42188">
    <property type="entry name" value="23S RRNA-SPECIFIC ENDONUCLEASE VAPC20"/>
    <property type="match status" value="1"/>
</dbReference>
<dbReference type="GO" id="GO:0016075">
    <property type="term" value="P:rRNA catabolic process"/>
    <property type="evidence" value="ECO:0007669"/>
    <property type="project" value="TreeGrafter"/>
</dbReference>
<organism evidence="2 3">
    <name type="scientific">Thiorhodovibrio frisius</name>
    <dbReference type="NCBI Taxonomy" id="631362"/>
    <lineage>
        <taxon>Bacteria</taxon>
        <taxon>Pseudomonadati</taxon>
        <taxon>Pseudomonadota</taxon>
        <taxon>Gammaproteobacteria</taxon>
        <taxon>Chromatiales</taxon>
        <taxon>Chromatiaceae</taxon>
        <taxon>Thiorhodovibrio</taxon>
    </lineage>
</organism>
<dbReference type="GO" id="GO:0004521">
    <property type="term" value="F:RNA endonuclease activity"/>
    <property type="evidence" value="ECO:0007669"/>
    <property type="project" value="InterPro"/>
</dbReference>
<dbReference type="InterPro" id="IPR002716">
    <property type="entry name" value="PIN_dom"/>
</dbReference>